<dbReference type="EMBL" id="GL945476">
    <property type="protein sequence ID" value="EGO02514.1"/>
    <property type="molecule type" value="Genomic_DNA"/>
</dbReference>
<dbReference type="Proteomes" id="UP000008063">
    <property type="component" value="Unassembled WGS sequence"/>
</dbReference>
<accession>F8PLN2</accession>
<reference evidence="2" key="1">
    <citation type="journal article" date="2011" name="Science">
        <title>The plant cell wall-decomposing machinery underlies the functional diversity of forest fungi.</title>
        <authorList>
            <person name="Eastwood D.C."/>
            <person name="Floudas D."/>
            <person name="Binder M."/>
            <person name="Majcherczyk A."/>
            <person name="Schneider P."/>
            <person name="Aerts A."/>
            <person name="Asiegbu F.O."/>
            <person name="Baker S.E."/>
            <person name="Barry K."/>
            <person name="Bendiksby M."/>
            <person name="Blumentritt M."/>
            <person name="Coutinho P.M."/>
            <person name="Cullen D."/>
            <person name="de Vries R.P."/>
            <person name="Gathman A."/>
            <person name="Goodell B."/>
            <person name="Henrissat B."/>
            <person name="Ihrmark K."/>
            <person name="Kauserud H."/>
            <person name="Kohler A."/>
            <person name="LaButti K."/>
            <person name="Lapidus A."/>
            <person name="Lavin J.L."/>
            <person name="Lee Y.-H."/>
            <person name="Lindquist E."/>
            <person name="Lilly W."/>
            <person name="Lucas S."/>
            <person name="Morin E."/>
            <person name="Murat C."/>
            <person name="Oguiza J.A."/>
            <person name="Park J."/>
            <person name="Pisabarro A.G."/>
            <person name="Riley R."/>
            <person name="Rosling A."/>
            <person name="Salamov A."/>
            <person name="Schmidt O."/>
            <person name="Schmutz J."/>
            <person name="Skrede I."/>
            <person name="Stenlid J."/>
            <person name="Wiebenga A."/>
            <person name="Xie X."/>
            <person name="Kuees U."/>
            <person name="Hibbett D.S."/>
            <person name="Hoffmeister D."/>
            <person name="Hoegberg N."/>
            <person name="Martin F."/>
            <person name="Grigoriev I.V."/>
            <person name="Watkinson S.C."/>
        </authorList>
    </citation>
    <scope>NUCLEOTIDE SEQUENCE [LARGE SCALE GENOMIC DNA]</scope>
    <source>
        <strain evidence="2">strain S7.3</strain>
    </source>
</reference>
<organism evidence="2">
    <name type="scientific">Serpula lacrymans var. lacrymans (strain S7.3)</name>
    <name type="common">Dry rot fungus</name>
    <dbReference type="NCBI Taxonomy" id="936435"/>
    <lineage>
        <taxon>Eukaryota</taxon>
        <taxon>Fungi</taxon>
        <taxon>Dikarya</taxon>
        <taxon>Basidiomycota</taxon>
        <taxon>Agaricomycotina</taxon>
        <taxon>Agaricomycetes</taxon>
        <taxon>Agaricomycetidae</taxon>
        <taxon>Boletales</taxon>
        <taxon>Coniophorineae</taxon>
        <taxon>Serpulaceae</taxon>
        <taxon>Serpula</taxon>
    </lineage>
</organism>
<evidence type="ECO:0000313" key="1">
    <source>
        <dbReference type="EMBL" id="EGO02514.1"/>
    </source>
</evidence>
<proteinExistence type="predicted"/>
<name>F8PLN2_SERL3</name>
<evidence type="ECO:0000313" key="2">
    <source>
        <dbReference type="Proteomes" id="UP000008063"/>
    </source>
</evidence>
<dbReference type="HOGENOM" id="CLU_1571581_0_0_1"/>
<dbReference type="AlphaFoldDB" id="F8PLN2"/>
<protein>
    <submittedName>
        <fullName evidence="1">Uncharacterized protein</fullName>
    </submittedName>
</protein>
<keyword evidence="2" id="KW-1185">Reference proteome</keyword>
<sequence>MLPWLDKSYLSTGTDTHKAIKGNPEHQDNKLNDLKTWHQLLSPIALVLGVHQGGEGTWQRQSSPWINTSENVNAIIATLLSAHWGSDTHNPEAWLLNVKSAIQEGAYLDKSLILSQNVKVSKYKQVSLSMEYTIKKLRICLTNPAKGHFKTGISLEASLQPLLVEARYIY</sequence>
<dbReference type="InParanoid" id="F8PLN2"/>
<gene>
    <name evidence="1" type="ORF">SERLA73DRAFT_150235</name>
</gene>